<dbReference type="Pfam" id="PF12697">
    <property type="entry name" value="Abhydrolase_6"/>
    <property type="match status" value="1"/>
</dbReference>
<keyword evidence="4" id="KW-1185">Reference proteome</keyword>
<name>A0ABR7L0J0_9PSEU</name>
<sequence length="319" mass="33413">MVLSPPSHAGQVSCEDRHIPVTLAGTPQEMFGRLCVPAGATAVQVLIPGGTYNSAYWDSPYDPAIRSFRVAANNAGHATLTVDRLGTGRSTKPLSATVTAIGQAHAVHEVVQALRAGSLGTAFDKVILGGHSLGSAIAMMEAGTYHDVDAVLITGMAHRLSVLGTLPLFTSLVPAALEPRFSNLDAGYLTTRAGTRYTAFHSPGPLNPEVTATDESTKDVIAPGEVVDGALIGAVIPYTRLIDVPVLVALGDDPSFCGLLGTNCSSAETLRASEAIYYSPAARLKTYVHHGYGHAFNYAPDAPAYHDFVMTWADEAIGD</sequence>
<reference evidence="3 4" key="1">
    <citation type="submission" date="2020-06" db="EMBL/GenBank/DDBJ databases">
        <title>Actinokineospora xiongansis sp. nov., isolated from soil of Baiyangdian.</title>
        <authorList>
            <person name="Zhang X."/>
        </authorList>
    </citation>
    <scope>NUCLEOTIDE SEQUENCE [LARGE SCALE GENOMIC DNA]</scope>
    <source>
        <strain evidence="3 4">HBU206404</strain>
    </source>
</reference>
<dbReference type="InterPro" id="IPR000073">
    <property type="entry name" value="AB_hydrolase_1"/>
</dbReference>
<dbReference type="PANTHER" id="PTHR43798:SF31">
    <property type="entry name" value="AB HYDROLASE SUPERFAMILY PROTEIN YCLE"/>
    <property type="match status" value="1"/>
</dbReference>
<dbReference type="Gene3D" id="3.40.50.1820">
    <property type="entry name" value="alpha/beta hydrolase"/>
    <property type="match status" value="1"/>
</dbReference>
<feature type="domain" description="AB hydrolase-1" evidence="2">
    <location>
        <begin position="45"/>
        <end position="302"/>
    </location>
</feature>
<organism evidence="3 4">
    <name type="scientific">Actinokineospora xionganensis</name>
    <dbReference type="NCBI Taxonomy" id="2684470"/>
    <lineage>
        <taxon>Bacteria</taxon>
        <taxon>Bacillati</taxon>
        <taxon>Actinomycetota</taxon>
        <taxon>Actinomycetes</taxon>
        <taxon>Pseudonocardiales</taxon>
        <taxon>Pseudonocardiaceae</taxon>
        <taxon>Actinokineospora</taxon>
    </lineage>
</organism>
<evidence type="ECO:0000256" key="1">
    <source>
        <dbReference type="ARBA" id="ARBA00022801"/>
    </source>
</evidence>
<accession>A0ABR7L0J0</accession>
<evidence type="ECO:0000259" key="2">
    <source>
        <dbReference type="Pfam" id="PF12697"/>
    </source>
</evidence>
<dbReference type="GO" id="GO:0016787">
    <property type="term" value="F:hydrolase activity"/>
    <property type="evidence" value="ECO:0007669"/>
    <property type="project" value="UniProtKB-KW"/>
</dbReference>
<dbReference type="SUPFAM" id="SSF53474">
    <property type="entry name" value="alpha/beta-Hydrolases"/>
    <property type="match status" value="1"/>
</dbReference>
<dbReference type="InterPro" id="IPR029058">
    <property type="entry name" value="AB_hydrolase_fold"/>
</dbReference>
<dbReference type="EMBL" id="JABVED010000001">
    <property type="protein sequence ID" value="MBC6446169.1"/>
    <property type="molecule type" value="Genomic_DNA"/>
</dbReference>
<protein>
    <submittedName>
        <fullName evidence="3">Alpha/beta fold hydrolase</fullName>
    </submittedName>
</protein>
<evidence type="ECO:0000313" key="3">
    <source>
        <dbReference type="EMBL" id="MBC6446169.1"/>
    </source>
</evidence>
<proteinExistence type="predicted"/>
<evidence type="ECO:0000313" key="4">
    <source>
        <dbReference type="Proteomes" id="UP000734823"/>
    </source>
</evidence>
<dbReference type="PANTHER" id="PTHR43798">
    <property type="entry name" value="MONOACYLGLYCEROL LIPASE"/>
    <property type="match status" value="1"/>
</dbReference>
<keyword evidence="1 3" id="KW-0378">Hydrolase</keyword>
<dbReference type="InterPro" id="IPR050266">
    <property type="entry name" value="AB_hydrolase_sf"/>
</dbReference>
<dbReference type="Proteomes" id="UP000734823">
    <property type="component" value="Unassembled WGS sequence"/>
</dbReference>
<comment type="caution">
    <text evidence="3">The sequence shown here is derived from an EMBL/GenBank/DDBJ whole genome shotgun (WGS) entry which is preliminary data.</text>
</comment>
<gene>
    <name evidence="3" type="ORF">GPZ80_03145</name>
</gene>